<proteinExistence type="inferred from homology"/>
<dbReference type="Pfam" id="PF13419">
    <property type="entry name" value="HAD_2"/>
    <property type="match status" value="1"/>
</dbReference>
<comment type="similarity">
    <text evidence="1">Belongs to the HAD-like hydrolase superfamily.</text>
</comment>
<evidence type="ECO:0000256" key="1">
    <source>
        <dbReference type="ARBA" id="ARBA00007958"/>
    </source>
</evidence>
<dbReference type="InterPro" id="IPR023214">
    <property type="entry name" value="HAD_sf"/>
</dbReference>
<keyword evidence="2" id="KW-0378">Hydrolase</keyword>
<evidence type="ECO:0000313" key="3">
    <source>
        <dbReference type="Proteomes" id="UP001595925"/>
    </source>
</evidence>
<dbReference type="InterPro" id="IPR006439">
    <property type="entry name" value="HAD-SF_hydro_IA"/>
</dbReference>
<dbReference type="PANTHER" id="PTHR43434:SF1">
    <property type="entry name" value="PHOSPHOGLYCOLATE PHOSPHATASE"/>
    <property type="match status" value="1"/>
</dbReference>
<dbReference type="NCBIfam" id="TIGR01549">
    <property type="entry name" value="HAD-SF-IA-v1"/>
    <property type="match status" value="1"/>
</dbReference>
<dbReference type="InterPro" id="IPR023198">
    <property type="entry name" value="PGP-like_dom2"/>
</dbReference>
<dbReference type="Gene3D" id="3.40.50.1000">
    <property type="entry name" value="HAD superfamily/HAD-like"/>
    <property type="match status" value="1"/>
</dbReference>
<dbReference type="SFLD" id="SFLDG01129">
    <property type="entry name" value="C1.5:_HAD__Beta-PGM__Phosphata"/>
    <property type="match status" value="1"/>
</dbReference>
<dbReference type="NCBIfam" id="TIGR01509">
    <property type="entry name" value="HAD-SF-IA-v3"/>
    <property type="match status" value="1"/>
</dbReference>
<sequence length="217" mass="24355">MKALIFDMDGVVVNSVGYWNEIREEIIRDELGVDNVDVEELVGMNADDEYDYLAEDHTLQRSKESYVSLLEDRANEIYRERVSILADYEELLAAARESGFRLGLVSASYRTRVEMVLNRFDLDQYFDAAVAGDDITGPSKPEPAIYEHAVSLLKVEPEEAVTVEDSEHGVTAAKGAGLYCIGYAHHPGQPLEHADETVETETELRERLHEICRTGSV</sequence>
<evidence type="ECO:0000313" key="2">
    <source>
        <dbReference type="EMBL" id="MFC4986697.1"/>
    </source>
</evidence>
<dbReference type="SUPFAM" id="SSF56784">
    <property type="entry name" value="HAD-like"/>
    <property type="match status" value="1"/>
</dbReference>
<dbReference type="PRINTS" id="PR00413">
    <property type="entry name" value="HADHALOGNASE"/>
</dbReference>
<reference evidence="2 3" key="1">
    <citation type="journal article" date="2019" name="Int. J. Syst. Evol. Microbiol.">
        <title>The Global Catalogue of Microorganisms (GCM) 10K type strain sequencing project: providing services to taxonomists for standard genome sequencing and annotation.</title>
        <authorList>
            <consortium name="The Broad Institute Genomics Platform"/>
            <consortium name="The Broad Institute Genome Sequencing Center for Infectious Disease"/>
            <person name="Wu L."/>
            <person name="Ma J."/>
        </authorList>
    </citation>
    <scope>NUCLEOTIDE SEQUENCE [LARGE SCALE GENOMIC DNA]</scope>
    <source>
        <strain evidence="2 3">CGMCC 1.15824</strain>
    </source>
</reference>
<dbReference type="Proteomes" id="UP001595925">
    <property type="component" value="Unassembled WGS sequence"/>
</dbReference>
<dbReference type="SFLD" id="SFLDS00003">
    <property type="entry name" value="Haloacid_Dehalogenase"/>
    <property type="match status" value="1"/>
</dbReference>
<dbReference type="InterPro" id="IPR036412">
    <property type="entry name" value="HAD-like_sf"/>
</dbReference>
<dbReference type="GO" id="GO:0016787">
    <property type="term" value="F:hydrolase activity"/>
    <property type="evidence" value="ECO:0007669"/>
    <property type="project" value="UniProtKB-KW"/>
</dbReference>
<comment type="caution">
    <text evidence="2">The sequence shown here is derived from an EMBL/GenBank/DDBJ whole genome shotgun (WGS) entry which is preliminary data.</text>
</comment>
<dbReference type="Gene3D" id="1.10.150.240">
    <property type="entry name" value="Putative phosphatase, domain 2"/>
    <property type="match status" value="1"/>
</dbReference>
<keyword evidence="3" id="KW-1185">Reference proteome</keyword>
<dbReference type="EMBL" id="JBHSJG010000007">
    <property type="protein sequence ID" value="MFC4986697.1"/>
    <property type="molecule type" value="Genomic_DNA"/>
</dbReference>
<dbReference type="InterPro" id="IPR041492">
    <property type="entry name" value="HAD_2"/>
</dbReference>
<dbReference type="AlphaFoldDB" id="A0ABD5QAI1"/>
<gene>
    <name evidence="2" type="ORF">ACFPFO_02675</name>
</gene>
<dbReference type="PANTHER" id="PTHR43434">
    <property type="entry name" value="PHOSPHOGLYCOLATE PHOSPHATASE"/>
    <property type="match status" value="1"/>
</dbReference>
<dbReference type="RefSeq" id="WP_224828942.1">
    <property type="nucleotide sequence ID" value="NZ_JAIVEF010000016.1"/>
</dbReference>
<accession>A0ABD5QAI1</accession>
<dbReference type="InterPro" id="IPR050155">
    <property type="entry name" value="HAD-like_hydrolase_sf"/>
</dbReference>
<name>A0ABD5QAI1_9EURY</name>
<protein>
    <submittedName>
        <fullName evidence="2">HAD family hydrolase</fullName>
    </submittedName>
</protein>
<organism evidence="2 3">
    <name type="scientific">Saliphagus infecundisoli</name>
    <dbReference type="NCBI Taxonomy" id="1849069"/>
    <lineage>
        <taxon>Archaea</taxon>
        <taxon>Methanobacteriati</taxon>
        <taxon>Methanobacteriota</taxon>
        <taxon>Stenosarchaea group</taxon>
        <taxon>Halobacteria</taxon>
        <taxon>Halobacteriales</taxon>
        <taxon>Natrialbaceae</taxon>
        <taxon>Saliphagus</taxon>
    </lineage>
</organism>